<accession>A0A4D6LXM9</accession>
<dbReference type="EMBL" id="CP039349">
    <property type="protein sequence ID" value="QCD93769.1"/>
    <property type="molecule type" value="Genomic_DNA"/>
</dbReference>
<organism evidence="2 3">
    <name type="scientific">Vigna unguiculata</name>
    <name type="common">Cowpea</name>
    <dbReference type="NCBI Taxonomy" id="3917"/>
    <lineage>
        <taxon>Eukaryota</taxon>
        <taxon>Viridiplantae</taxon>
        <taxon>Streptophyta</taxon>
        <taxon>Embryophyta</taxon>
        <taxon>Tracheophyta</taxon>
        <taxon>Spermatophyta</taxon>
        <taxon>Magnoliopsida</taxon>
        <taxon>eudicotyledons</taxon>
        <taxon>Gunneridae</taxon>
        <taxon>Pentapetalae</taxon>
        <taxon>rosids</taxon>
        <taxon>fabids</taxon>
        <taxon>Fabales</taxon>
        <taxon>Fabaceae</taxon>
        <taxon>Papilionoideae</taxon>
        <taxon>50 kb inversion clade</taxon>
        <taxon>NPAAA clade</taxon>
        <taxon>indigoferoid/millettioid clade</taxon>
        <taxon>Phaseoleae</taxon>
        <taxon>Vigna</taxon>
    </lineage>
</organism>
<evidence type="ECO:0000256" key="1">
    <source>
        <dbReference type="SAM" id="MobiDB-lite"/>
    </source>
</evidence>
<keyword evidence="3" id="KW-1185">Reference proteome</keyword>
<dbReference type="Proteomes" id="UP000501690">
    <property type="component" value="Linkage Group LG5"/>
</dbReference>
<reference evidence="2 3" key="1">
    <citation type="submission" date="2019-04" db="EMBL/GenBank/DDBJ databases">
        <title>An improved genome assembly and genetic linkage map for asparagus bean, Vigna unguiculata ssp. sesquipedialis.</title>
        <authorList>
            <person name="Xia Q."/>
            <person name="Zhang R."/>
            <person name="Dong Y."/>
        </authorList>
    </citation>
    <scope>NUCLEOTIDE SEQUENCE [LARGE SCALE GENOMIC DNA]</scope>
    <source>
        <tissue evidence="2">Leaf</tissue>
    </source>
</reference>
<feature type="region of interest" description="Disordered" evidence="1">
    <location>
        <begin position="217"/>
        <end position="244"/>
    </location>
</feature>
<sequence length="341" mass="37738">MATTMLIVFYVEFPNTNIVRNVPRLPTRQLTTVEGNLSRPIRIGHNQHTHTSNTRQPKLNSRVLRVHPPFRAQLEGCHSELNSRNVTCLTPTREGIPKSPGGGHVPLSVATSRSPGRGHVPPSALIFTTTATIAWQDFLCRQAPRALVFTKLHRQLTTVEGNLSRPIRIGHNQHTHTSNTRQPKLNSRVLRVHPPFRAQLEGCHSELNSRNVTCLTPTREGIPKSPGGGHVPPSVATSRSPGRGHVPPSALIFTTTATIAWQDFLCRQAPRALVFTKLQTPPGAPLLTARRHRDLEPPVSTLSLGGSITTAVSLRNPEMQLKWYESPSENSSPTRRFLEKF</sequence>
<proteinExistence type="predicted"/>
<name>A0A4D6LXM9_VIGUN</name>
<dbReference type="AlphaFoldDB" id="A0A4D6LXM9"/>
<evidence type="ECO:0000313" key="3">
    <source>
        <dbReference type="Proteomes" id="UP000501690"/>
    </source>
</evidence>
<evidence type="ECO:0000313" key="2">
    <source>
        <dbReference type="EMBL" id="QCD93769.1"/>
    </source>
</evidence>
<protein>
    <submittedName>
        <fullName evidence="2">Uncharacterized protein</fullName>
    </submittedName>
</protein>
<gene>
    <name evidence="2" type="ORF">DEO72_LG5g1845</name>
</gene>